<name>A0A2P5FZJ7_TREOI</name>
<comment type="caution">
    <text evidence="1">The sequence shown here is derived from an EMBL/GenBank/DDBJ whole genome shotgun (WGS) entry which is preliminary data.</text>
</comment>
<reference evidence="2" key="1">
    <citation type="submission" date="2016-06" db="EMBL/GenBank/DDBJ databases">
        <title>Parallel loss of symbiosis genes in relatives of nitrogen-fixing non-legume Parasponia.</title>
        <authorList>
            <person name="Van Velzen R."/>
            <person name="Holmer R."/>
            <person name="Bu F."/>
            <person name="Rutten L."/>
            <person name="Van Zeijl A."/>
            <person name="Liu W."/>
            <person name="Santuari L."/>
            <person name="Cao Q."/>
            <person name="Sharma T."/>
            <person name="Shen D."/>
            <person name="Roswanjaya Y."/>
            <person name="Wardhani T."/>
            <person name="Kalhor M.S."/>
            <person name="Jansen J."/>
            <person name="Van den Hoogen J."/>
            <person name="Gungor B."/>
            <person name="Hartog M."/>
            <person name="Hontelez J."/>
            <person name="Verver J."/>
            <person name="Yang W.-C."/>
            <person name="Schijlen E."/>
            <person name="Repin R."/>
            <person name="Schilthuizen M."/>
            <person name="Schranz E."/>
            <person name="Heidstra R."/>
            <person name="Miyata K."/>
            <person name="Fedorova E."/>
            <person name="Kohlen W."/>
            <person name="Bisseling T."/>
            <person name="Smit S."/>
            <person name="Geurts R."/>
        </authorList>
    </citation>
    <scope>NUCLEOTIDE SEQUENCE [LARGE SCALE GENOMIC DNA]</scope>
    <source>
        <strain evidence="2">cv. RG33-2</strain>
    </source>
</reference>
<dbReference type="EMBL" id="JXTC01000003">
    <property type="protein sequence ID" value="POO03228.1"/>
    <property type="molecule type" value="Genomic_DNA"/>
</dbReference>
<proteinExistence type="predicted"/>
<dbReference type="Proteomes" id="UP000237000">
    <property type="component" value="Unassembled WGS sequence"/>
</dbReference>
<organism evidence="1 2">
    <name type="scientific">Trema orientale</name>
    <name type="common">Charcoal tree</name>
    <name type="synonym">Celtis orientalis</name>
    <dbReference type="NCBI Taxonomy" id="63057"/>
    <lineage>
        <taxon>Eukaryota</taxon>
        <taxon>Viridiplantae</taxon>
        <taxon>Streptophyta</taxon>
        <taxon>Embryophyta</taxon>
        <taxon>Tracheophyta</taxon>
        <taxon>Spermatophyta</taxon>
        <taxon>Magnoliopsida</taxon>
        <taxon>eudicotyledons</taxon>
        <taxon>Gunneridae</taxon>
        <taxon>Pentapetalae</taxon>
        <taxon>rosids</taxon>
        <taxon>fabids</taxon>
        <taxon>Rosales</taxon>
        <taxon>Cannabaceae</taxon>
        <taxon>Trema</taxon>
    </lineage>
</organism>
<evidence type="ECO:0000313" key="1">
    <source>
        <dbReference type="EMBL" id="POO03228.1"/>
    </source>
</evidence>
<protein>
    <submittedName>
        <fullName evidence="1">Uncharacterized protein</fullName>
    </submittedName>
</protein>
<sequence>MAIQDVIHFISHSQTTYELELFLCIMWSIWGERNKQLFQGKHQPAAATLAWINAYLQSYRDVNLHSYPTMHPPVVKREYK</sequence>
<gene>
    <name evidence="1" type="ORF">TorRG33x02_012890</name>
</gene>
<accession>A0A2P5FZJ7</accession>
<evidence type="ECO:0000313" key="2">
    <source>
        <dbReference type="Proteomes" id="UP000237000"/>
    </source>
</evidence>
<dbReference type="InParanoid" id="A0A2P5FZJ7"/>
<keyword evidence="2" id="KW-1185">Reference proteome</keyword>
<dbReference type="AlphaFoldDB" id="A0A2P5FZJ7"/>